<dbReference type="EMBL" id="BARW01003308">
    <property type="protein sequence ID" value="GAI65697.1"/>
    <property type="molecule type" value="Genomic_DNA"/>
</dbReference>
<protein>
    <recommendedName>
        <fullName evidence="2">Replication protein</fullName>
    </recommendedName>
</protein>
<feature type="non-terminal residue" evidence="1">
    <location>
        <position position="1"/>
    </location>
</feature>
<name>X1QB30_9ZZZZ</name>
<reference evidence="1" key="1">
    <citation type="journal article" date="2014" name="Front. Microbiol.">
        <title>High frequency of phylogenetically diverse reductive dehalogenase-homologous genes in deep subseafloor sedimentary metagenomes.</title>
        <authorList>
            <person name="Kawai M."/>
            <person name="Futagami T."/>
            <person name="Toyoda A."/>
            <person name="Takaki Y."/>
            <person name="Nishi S."/>
            <person name="Hori S."/>
            <person name="Arai W."/>
            <person name="Tsubouchi T."/>
            <person name="Morono Y."/>
            <person name="Uchiyama I."/>
            <person name="Ito T."/>
            <person name="Fujiyama A."/>
            <person name="Inagaki F."/>
            <person name="Takami H."/>
        </authorList>
    </citation>
    <scope>NUCLEOTIDE SEQUENCE</scope>
    <source>
        <strain evidence="1">Expedition CK06-06</strain>
    </source>
</reference>
<evidence type="ECO:0000313" key="1">
    <source>
        <dbReference type="EMBL" id="GAI65697.1"/>
    </source>
</evidence>
<gene>
    <name evidence="1" type="ORF">S12H4_08533</name>
</gene>
<comment type="caution">
    <text evidence="1">The sequence shown here is derived from an EMBL/GenBank/DDBJ whole genome shotgun (WGS) entry which is preliminary data.</text>
</comment>
<dbReference type="AlphaFoldDB" id="X1QB30"/>
<evidence type="ECO:0008006" key="2">
    <source>
        <dbReference type="Google" id="ProtNLM"/>
    </source>
</evidence>
<proteinExistence type="predicted"/>
<organism evidence="1">
    <name type="scientific">marine sediment metagenome</name>
    <dbReference type="NCBI Taxonomy" id="412755"/>
    <lineage>
        <taxon>unclassified sequences</taxon>
        <taxon>metagenomes</taxon>
        <taxon>ecological metagenomes</taxon>
    </lineage>
</organism>
<sequence>GEDGSHAHNRRIARWLPKVLELDSLGYWVFTIPEGLRANYRAKKALSELGHRIQELLKLYGYSRGLRRWHWFGETDGDVKPVFHPHLNLITDGGYLSPDNLEAIKRAYASLLGVKVVDVNYRYRQSAGEKWHTLNYVTRATFRDPDWDGEMAYKIKGFRNMVVWGRGEWGGDTAWSLEDLDGKAKEDVEQLDLGAVNSLIDNICPDCGKGLKWGTALPIALLDMVKKEDLGAGYYRLETRPPPKGLPADINDRLYWKEVIKVAKFRLAKELAVAEAKAKREDYQGWWMELLPYVDRLGFINDV</sequence>
<accession>X1QB30</accession>